<dbReference type="RefSeq" id="XP_018074497.1">
    <property type="nucleotide sequence ID" value="XM_018219568.1"/>
</dbReference>
<dbReference type="AlphaFoldDB" id="A0A194XK28"/>
<dbReference type="KEGG" id="psco:LY89DRAFT_731371"/>
<proteinExistence type="predicted"/>
<gene>
    <name evidence="1" type="ORF">LY89DRAFT_731371</name>
</gene>
<dbReference type="GeneID" id="28829294"/>
<dbReference type="OrthoDB" id="62952at2759"/>
<dbReference type="InParanoid" id="A0A194XK28"/>
<sequence>MYNKLLAYAKTFGRSETIKDGIATSLWTFRHSVREEPVNANFCRVTRVLSDMNLFKTVKPHPVEKALELAKYASDDNDVEEFKRQRNIVLAFLELKCQRIVTARKPLADLIEEQSKVSGFINRQMMTTVYDSEQEKTDKAFDRDPTQEIKILVKLHERLFDSYYKREKETREHKLEDCYKIMRSSQILDDWRSSFEEATQDMKERHLQIQATRKALLLSDLESADTGFDIVTEKRWKNVLIRWTEESEDDSDDSAWNFLTRQESWVGEWYSIFQTCHEVAALVKAYLEM</sequence>
<accession>A0A194XK28</accession>
<dbReference type="EMBL" id="KQ947410">
    <property type="protein sequence ID" value="KUJ20142.1"/>
    <property type="molecule type" value="Genomic_DNA"/>
</dbReference>
<name>A0A194XK28_MOLSC</name>
<reference evidence="1 2" key="1">
    <citation type="submission" date="2015-10" db="EMBL/GenBank/DDBJ databases">
        <title>Full genome of DAOMC 229536 Phialocephala scopiformis, a fungal endophyte of spruce producing the potent anti-insectan compound rugulosin.</title>
        <authorList>
            <consortium name="DOE Joint Genome Institute"/>
            <person name="Walker A.K."/>
            <person name="Frasz S.L."/>
            <person name="Seifert K.A."/>
            <person name="Miller J.D."/>
            <person name="Mondo S.J."/>
            <person name="Labutti K."/>
            <person name="Lipzen A."/>
            <person name="Dockter R."/>
            <person name="Kennedy M."/>
            <person name="Grigoriev I.V."/>
            <person name="Spatafora J.W."/>
        </authorList>
    </citation>
    <scope>NUCLEOTIDE SEQUENCE [LARGE SCALE GENOMIC DNA]</scope>
    <source>
        <strain evidence="1 2">CBS 120377</strain>
    </source>
</reference>
<organism evidence="1 2">
    <name type="scientific">Mollisia scopiformis</name>
    <name type="common">Conifer needle endophyte fungus</name>
    <name type="synonym">Phialocephala scopiformis</name>
    <dbReference type="NCBI Taxonomy" id="149040"/>
    <lineage>
        <taxon>Eukaryota</taxon>
        <taxon>Fungi</taxon>
        <taxon>Dikarya</taxon>
        <taxon>Ascomycota</taxon>
        <taxon>Pezizomycotina</taxon>
        <taxon>Leotiomycetes</taxon>
        <taxon>Helotiales</taxon>
        <taxon>Mollisiaceae</taxon>
        <taxon>Mollisia</taxon>
    </lineage>
</organism>
<evidence type="ECO:0000313" key="1">
    <source>
        <dbReference type="EMBL" id="KUJ20142.1"/>
    </source>
</evidence>
<dbReference type="Proteomes" id="UP000070700">
    <property type="component" value="Unassembled WGS sequence"/>
</dbReference>
<protein>
    <submittedName>
        <fullName evidence="1">Uncharacterized protein</fullName>
    </submittedName>
</protein>
<evidence type="ECO:0000313" key="2">
    <source>
        <dbReference type="Proteomes" id="UP000070700"/>
    </source>
</evidence>
<keyword evidence="2" id="KW-1185">Reference proteome</keyword>